<keyword evidence="1" id="KW-0472">Membrane</keyword>
<keyword evidence="1" id="KW-0812">Transmembrane</keyword>
<gene>
    <name evidence="2" type="ORF">S03H2_63147</name>
</gene>
<feature type="transmembrane region" description="Helical" evidence="1">
    <location>
        <begin position="41"/>
        <end position="59"/>
    </location>
</feature>
<evidence type="ECO:0000256" key="1">
    <source>
        <dbReference type="SAM" id="Phobius"/>
    </source>
</evidence>
<evidence type="ECO:0008006" key="3">
    <source>
        <dbReference type="Google" id="ProtNLM"/>
    </source>
</evidence>
<feature type="non-terminal residue" evidence="2">
    <location>
        <position position="1"/>
    </location>
</feature>
<sequence length="65" mass="7266">GLGLGEYNYTIVVQDELGNNASDTVFVIVIPAVPEFNNLGLVYFLPMLLVANYIVIIRIKRKLIK</sequence>
<evidence type="ECO:0000313" key="2">
    <source>
        <dbReference type="EMBL" id="GAH82487.1"/>
    </source>
</evidence>
<keyword evidence="1" id="KW-1133">Transmembrane helix</keyword>
<reference evidence="2" key="1">
    <citation type="journal article" date="2014" name="Front. Microbiol.">
        <title>High frequency of phylogenetically diverse reductive dehalogenase-homologous genes in deep subseafloor sedimentary metagenomes.</title>
        <authorList>
            <person name="Kawai M."/>
            <person name="Futagami T."/>
            <person name="Toyoda A."/>
            <person name="Takaki Y."/>
            <person name="Nishi S."/>
            <person name="Hori S."/>
            <person name="Arai W."/>
            <person name="Tsubouchi T."/>
            <person name="Morono Y."/>
            <person name="Uchiyama I."/>
            <person name="Ito T."/>
            <person name="Fujiyama A."/>
            <person name="Inagaki F."/>
            <person name="Takami H."/>
        </authorList>
    </citation>
    <scope>NUCLEOTIDE SEQUENCE</scope>
    <source>
        <strain evidence="2">Expedition CK06-06</strain>
    </source>
</reference>
<dbReference type="AlphaFoldDB" id="X1ILC5"/>
<protein>
    <recommendedName>
        <fullName evidence="3">Bacterial Ig-like domain-containing protein</fullName>
    </recommendedName>
</protein>
<dbReference type="EMBL" id="BARU01040884">
    <property type="protein sequence ID" value="GAH82487.1"/>
    <property type="molecule type" value="Genomic_DNA"/>
</dbReference>
<comment type="caution">
    <text evidence="2">The sequence shown here is derived from an EMBL/GenBank/DDBJ whole genome shotgun (WGS) entry which is preliminary data.</text>
</comment>
<accession>X1ILC5</accession>
<proteinExistence type="predicted"/>
<organism evidence="2">
    <name type="scientific">marine sediment metagenome</name>
    <dbReference type="NCBI Taxonomy" id="412755"/>
    <lineage>
        <taxon>unclassified sequences</taxon>
        <taxon>metagenomes</taxon>
        <taxon>ecological metagenomes</taxon>
    </lineage>
</organism>
<name>X1ILC5_9ZZZZ</name>